<dbReference type="PANTHER" id="PTHR47691">
    <property type="entry name" value="REGULATOR-RELATED"/>
    <property type="match status" value="1"/>
</dbReference>
<dbReference type="SMART" id="SM00421">
    <property type="entry name" value="HTH_LUXR"/>
    <property type="match status" value="1"/>
</dbReference>
<dbReference type="PRINTS" id="PR00038">
    <property type="entry name" value="HTHLUXR"/>
</dbReference>
<organism evidence="2 3">
    <name type="scientific">Antrihabitans cavernicola</name>
    <dbReference type="NCBI Taxonomy" id="2495913"/>
    <lineage>
        <taxon>Bacteria</taxon>
        <taxon>Bacillati</taxon>
        <taxon>Actinomycetota</taxon>
        <taxon>Actinomycetes</taxon>
        <taxon>Mycobacteriales</taxon>
        <taxon>Nocardiaceae</taxon>
        <taxon>Antrihabitans</taxon>
    </lineage>
</organism>
<dbReference type="PANTHER" id="PTHR47691:SF3">
    <property type="entry name" value="HTH-TYPE TRANSCRIPTIONAL REGULATOR RV0890C-RELATED"/>
    <property type="match status" value="1"/>
</dbReference>
<dbReference type="Pfam" id="PF00196">
    <property type="entry name" value="GerE"/>
    <property type="match status" value="1"/>
</dbReference>
<dbReference type="Gene3D" id="1.10.10.10">
    <property type="entry name" value="Winged helix-like DNA-binding domain superfamily/Winged helix DNA-binding domain"/>
    <property type="match status" value="1"/>
</dbReference>
<dbReference type="SUPFAM" id="SSF52540">
    <property type="entry name" value="P-loop containing nucleoside triphosphate hydrolases"/>
    <property type="match status" value="1"/>
</dbReference>
<dbReference type="SUPFAM" id="SSF46894">
    <property type="entry name" value="C-terminal effector domain of the bipartite response regulators"/>
    <property type="match status" value="1"/>
</dbReference>
<dbReference type="GO" id="GO:0006355">
    <property type="term" value="P:regulation of DNA-templated transcription"/>
    <property type="evidence" value="ECO:0007669"/>
    <property type="project" value="InterPro"/>
</dbReference>
<dbReference type="InterPro" id="IPR058852">
    <property type="entry name" value="HTH_77"/>
</dbReference>
<dbReference type="PROSITE" id="PS50043">
    <property type="entry name" value="HTH_LUXR_2"/>
    <property type="match status" value="1"/>
</dbReference>
<dbReference type="InterPro" id="IPR016032">
    <property type="entry name" value="Sig_transdc_resp-reg_C-effctor"/>
</dbReference>
<dbReference type="GO" id="GO:0003677">
    <property type="term" value="F:DNA binding"/>
    <property type="evidence" value="ECO:0007669"/>
    <property type="project" value="InterPro"/>
</dbReference>
<keyword evidence="3" id="KW-1185">Reference proteome</keyword>
<comment type="caution">
    <text evidence="2">The sequence shown here is derived from an EMBL/GenBank/DDBJ whole genome shotgun (WGS) entry which is preliminary data.</text>
</comment>
<reference evidence="2 3" key="1">
    <citation type="submission" date="2019-07" db="EMBL/GenBank/DDBJ databases">
        <title>Rhodococcus cavernicolus sp. nov., isolated from a cave.</title>
        <authorList>
            <person name="Lee S.D."/>
        </authorList>
    </citation>
    <scope>NUCLEOTIDE SEQUENCE [LARGE SCALE GENOMIC DNA]</scope>
    <source>
        <strain evidence="2 3">C1-24</strain>
    </source>
</reference>
<dbReference type="Gene3D" id="3.40.50.300">
    <property type="entry name" value="P-loop containing nucleotide triphosphate hydrolases"/>
    <property type="match status" value="1"/>
</dbReference>
<dbReference type="CDD" id="cd06170">
    <property type="entry name" value="LuxR_C_like"/>
    <property type="match status" value="1"/>
</dbReference>
<dbReference type="InterPro" id="IPR027417">
    <property type="entry name" value="P-loop_NTPase"/>
</dbReference>
<protein>
    <recommendedName>
        <fullName evidence="1">HTH luxR-type domain-containing protein</fullName>
    </recommendedName>
</protein>
<dbReference type="InterPro" id="IPR000792">
    <property type="entry name" value="Tscrpt_reg_LuxR_C"/>
</dbReference>
<dbReference type="OrthoDB" id="9812579at2"/>
<dbReference type="SUPFAM" id="SSF48452">
    <property type="entry name" value="TPR-like"/>
    <property type="match status" value="1"/>
</dbReference>
<accession>A0A5A7S9L2</accession>
<evidence type="ECO:0000313" key="3">
    <source>
        <dbReference type="Proteomes" id="UP000322244"/>
    </source>
</evidence>
<evidence type="ECO:0000313" key="2">
    <source>
        <dbReference type="EMBL" id="KAA0020142.1"/>
    </source>
</evidence>
<dbReference type="RefSeq" id="WP_149432293.1">
    <property type="nucleotide sequence ID" value="NZ_VLNY01000013.1"/>
</dbReference>
<name>A0A5A7S9L2_9NOCA</name>
<dbReference type="InterPro" id="IPR011990">
    <property type="entry name" value="TPR-like_helical_dom_sf"/>
</dbReference>
<dbReference type="Pfam" id="PF25872">
    <property type="entry name" value="HTH_77"/>
    <property type="match status" value="1"/>
</dbReference>
<dbReference type="InterPro" id="IPR036388">
    <property type="entry name" value="WH-like_DNA-bd_sf"/>
</dbReference>
<dbReference type="EMBL" id="VLNY01000013">
    <property type="protein sequence ID" value="KAA0020142.1"/>
    <property type="molecule type" value="Genomic_DNA"/>
</dbReference>
<evidence type="ECO:0000259" key="1">
    <source>
        <dbReference type="PROSITE" id="PS50043"/>
    </source>
</evidence>
<proteinExistence type="predicted"/>
<sequence length="767" mass="82808">MSISTRLQWRSTGVGLIDADDVDIDSFRLPTLIGRDREVGEIRNLIDDPRVSLLTLTGPAGVGKSRIVQEALTIGEFQTGHVTTIDVAEANTRADVWNAVSAAVSCEIDCAAEVVDVLAVAIGAARTILVMDNCDRVSAAIAHDVSRLLGRCPNLLIVGTSRVVFNLHREYVVNVRPLQTRSESGPSRPASSPAAQVLLAGIDSRYRNSAPNRLILDEIAHEVDGVPLALELAANTINRIGSARTLQLIRSGEGLAPLPFLDVPARHRCLDDAIDWGMHLDSDTIDVLLHLSLCESAVEPDTVSNLVDMDESLVSGTLATLIDHSLVQRGVTDAGQPSYRLLAPTRTYCHHLLNSDRSRGDRIRREHVDRSCESALATVRDLRAPDRRSAALDDAEQRVGDFAATVDRLIEMGHAQRAVELAESLEDVWIRFGYLSRIERMLSAVVDNPPAPTESLDPALPHAGELLGKWALQSGRSRRTIEVLTNAAAGYDRIGDAVGACRVAAGLGIASLEVGRHDLAREHLKRALRRSDRGSEPRSEVVDLYLAALAISGSADRNDSTLSDIDERMLRLDADADRLRAHNTVARTHLGAGDACRALEQYRRALRIPSTGSHVLETLTAVAGCAAAYAEAGPDFGESASILFGAVHYIGTARALPQPERNCTDDGKPAHLIRPETAWELRDVVAYALSGPAIPAPAVSALDALTTRQREIALLVADGLTNRMIASKLGIAEWTVINHLRQVMSRLDCPSRLHVALVVKGETESGE</sequence>
<gene>
    <name evidence="2" type="ORF">FOY51_21310</name>
</gene>
<dbReference type="AlphaFoldDB" id="A0A5A7S9L2"/>
<feature type="domain" description="HTH luxR-type" evidence="1">
    <location>
        <begin position="698"/>
        <end position="763"/>
    </location>
</feature>
<dbReference type="Gene3D" id="1.25.40.10">
    <property type="entry name" value="Tetratricopeptide repeat domain"/>
    <property type="match status" value="1"/>
</dbReference>
<dbReference type="Proteomes" id="UP000322244">
    <property type="component" value="Unassembled WGS sequence"/>
</dbReference>